<comment type="caution">
    <text evidence="2">The sequence shown here is derived from an EMBL/GenBank/DDBJ whole genome shotgun (WGS) entry which is preliminary data.</text>
</comment>
<protein>
    <submittedName>
        <fullName evidence="2">Uncharacterized protein</fullName>
    </submittedName>
</protein>
<organism evidence="2 3">
    <name type="scientific">Araneus ventricosus</name>
    <name type="common">Orbweaver spider</name>
    <name type="synonym">Epeira ventricosa</name>
    <dbReference type="NCBI Taxonomy" id="182803"/>
    <lineage>
        <taxon>Eukaryota</taxon>
        <taxon>Metazoa</taxon>
        <taxon>Ecdysozoa</taxon>
        <taxon>Arthropoda</taxon>
        <taxon>Chelicerata</taxon>
        <taxon>Arachnida</taxon>
        <taxon>Araneae</taxon>
        <taxon>Araneomorphae</taxon>
        <taxon>Entelegynae</taxon>
        <taxon>Araneoidea</taxon>
        <taxon>Araneidae</taxon>
        <taxon>Araneus</taxon>
    </lineage>
</organism>
<dbReference type="EMBL" id="BGPR01012750">
    <property type="protein sequence ID" value="GBN57501.1"/>
    <property type="molecule type" value="Genomic_DNA"/>
</dbReference>
<gene>
    <name evidence="2" type="ORF">AVEN_111474_1</name>
</gene>
<evidence type="ECO:0000256" key="1">
    <source>
        <dbReference type="SAM" id="MobiDB-lite"/>
    </source>
</evidence>
<accession>A0A4Y2Q1Z4</accession>
<feature type="compositionally biased region" description="Basic residues" evidence="1">
    <location>
        <begin position="30"/>
        <end position="45"/>
    </location>
</feature>
<dbReference type="Proteomes" id="UP000499080">
    <property type="component" value="Unassembled WGS sequence"/>
</dbReference>
<sequence>MENKKRNKICHRYQDSKISDDVIGAETGKISHKKGSTKRRRRRQPNTKLVMRGKSEDFPIQNDQSVSPCSLLSGLSNIRILNLEHRNIRCPR</sequence>
<feature type="region of interest" description="Disordered" evidence="1">
    <location>
        <begin position="24"/>
        <end position="47"/>
    </location>
</feature>
<proteinExistence type="predicted"/>
<dbReference type="AlphaFoldDB" id="A0A4Y2Q1Z4"/>
<keyword evidence="3" id="KW-1185">Reference proteome</keyword>
<name>A0A4Y2Q1Z4_ARAVE</name>
<evidence type="ECO:0000313" key="2">
    <source>
        <dbReference type="EMBL" id="GBN57501.1"/>
    </source>
</evidence>
<evidence type="ECO:0000313" key="3">
    <source>
        <dbReference type="Proteomes" id="UP000499080"/>
    </source>
</evidence>
<reference evidence="2 3" key="1">
    <citation type="journal article" date="2019" name="Sci. Rep.">
        <title>Orb-weaving spider Araneus ventricosus genome elucidates the spidroin gene catalogue.</title>
        <authorList>
            <person name="Kono N."/>
            <person name="Nakamura H."/>
            <person name="Ohtoshi R."/>
            <person name="Moran D.A.P."/>
            <person name="Shinohara A."/>
            <person name="Yoshida Y."/>
            <person name="Fujiwara M."/>
            <person name="Mori M."/>
            <person name="Tomita M."/>
            <person name="Arakawa K."/>
        </authorList>
    </citation>
    <scope>NUCLEOTIDE SEQUENCE [LARGE SCALE GENOMIC DNA]</scope>
</reference>